<dbReference type="Proteomes" id="UP001162992">
    <property type="component" value="Chromosome 4"/>
</dbReference>
<dbReference type="EMBL" id="CM055095">
    <property type="protein sequence ID" value="KAJ7558754.1"/>
    <property type="molecule type" value="Genomic_DNA"/>
</dbReference>
<gene>
    <name evidence="1" type="ORF">O6H91_04G054300</name>
</gene>
<sequence length="640" mass="68306">MAYHQTEGLPLAMNGDGTPRNDGPFTSPVRPKQSSKYELLSSSKKASGRFNKYVVACALLASLNSSLLGYDVGVMSGAVLFIKEDLGIHELQEEVLIGSLNLISLVGGIIAGRLSDSLGRRKTMAIASLIFLIGAAVMGLAPGFSILLVGRLIAGIGVGFGLMIAPVYTAELSPASSRGALVSLPEIFINFGILLGYVASYALSGLPARINWRLMLGLGTAPAIVLAMGVLFMPESPRWLVLQGRIEEAERILIKTSGDKEEADLRLVDIMIAAGLSPSNHSNIQEGLDHAAVTNTGSISIGDLERSDSKPIQKKRHGENVWRELLCPNSAVRRMLIVALGIQFFQQSSGIDALVYYSPSVFNEAGISSKAGLLGATVAVGFAKTAFILVATRWLDRIGRRPLLLISSLGMTASLATLASGFLFLDVKSTRDSDELPIQVRVEHSTGIAAILAILAICSFVSFFSIGMGPVCWVLTSEIFPLKLRAQAMSLGIVVNRLASSTVAFTFLSISDAITPAGTFFLFAGIAAVSVVFIYCIIPETKGKTLEEIVSFFSKEPEKHPISPLIEMGEASFRETLDGTRGEADDVKLLQENADLHLLTSGHGGELTFLKHGSSKEKLLAKVKLIAKQQSTLDSKIGKL</sequence>
<accession>A0ACC2DWY9</accession>
<evidence type="ECO:0000313" key="1">
    <source>
        <dbReference type="EMBL" id="KAJ7558754.1"/>
    </source>
</evidence>
<proteinExistence type="predicted"/>
<reference evidence="2" key="1">
    <citation type="journal article" date="2024" name="Proc. Natl. Acad. Sci. U.S.A.">
        <title>Extraordinary preservation of gene collinearity over three hundred million years revealed in homosporous lycophytes.</title>
        <authorList>
            <person name="Li C."/>
            <person name="Wickell D."/>
            <person name="Kuo L.Y."/>
            <person name="Chen X."/>
            <person name="Nie B."/>
            <person name="Liao X."/>
            <person name="Peng D."/>
            <person name="Ji J."/>
            <person name="Jenkins J."/>
            <person name="Williams M."/>
            <person name="Shu S."/>
            <person name="Plott C."/>
            <person name="Barry K."/>
            <person name="Rajasekar S."/>
            <person name="Grimwood J."/>
            <person name="Han X."/>
            <person name="Sun S."/>
            <person name="Hou Z."/>
            <person name="He W."/>
            <person name="Dai G."/>
            <person name="Sun C."/>
            <person name="Schmutz J."/>
            <person name="Leebens-Mack J.H."/>
            <person name="Li F.W."/>
            <person name="Wang L."/>
        </authorList>
    </citation>
    <scope>NUCLEOTIDE SEQUENCE [LARGE SCALE GENOMIC DNA]</scope>
    <source>
        <strain evidence="2">cv. PW_Plant_1</strain>
    </source>
</reference>
<keyword evidence="2" id="KW-1185">Reference proteome</keyword>
<protein>
    <submittedName>
        <fullName evidence="1">Uncharacterized protein</fullName>
    </submittedName>
</protein>
<organism evidence="1 2">
    <name type="scientific">Diphasiastrum complanatum</name>
    <name type="common">Issler's clubmoss</name>
    <name type="synonym">Lycopodium complanatum</name>
    <dbReference type="NCBI Taxonomy" id="34168"/>
    <lineage>
        <taxon>Eukaryota</taxon>
        <taxon>Viridiplantae</taxon>
        <taxon>Streptophyta</taxon>
        <taxon>Embryophyta</taxon>
        <taxon>Tracheophyta</taxon>
        <taxon>Lycopodiopsida</taxon>
        <taxon>Lycopodiales</taxon>
        <taxon>Lycopodiaceae</taxon>
        <taxon>Lycopodioideae</taxon>
        <taxon>Diphasiastrum</taxon>
    </lineage>
</organism>
<comment type="caution">
    <text evidence="1">The sequence shown here is derived from an EMBL/GenBank/DDBJ whole genome shotgun (WGS) entry which is preliminary data.</text>
</comment>
<name>A0ACC2DWY9_DIPCM</name>
<evidence type="ECO:0000313" key="2">
    <source>
        <dbReference type="Proteomes" id="UP001162992"/>
    </source>
</evidence>